<keyword evidence="4" id="KW-1185">Reference proteome</keyword>
<sequence>MKVALSGILLGICFLTSANAQQNEKKATPVRFEKKQIASESNESVAVFDVNNDGKPDLVSGEFWYKGPEFFDRFYIGEVKRHGEYWDDFATIPMDVNGDGNMDFITGGWFNKSLIWRENPGNNGPWKDHLIDETGNVETARAWDIDNDGFPEIVPNNPNLPFKFYKLERDKSGKATGTFTKIQVAEKQDHGVGFGDVNGDGRGDFIISTGWLEAPKDVLKDKWIAHNDFKLGTASVPILVVDVNGDKKNDIIVGQAHSYGLDWYEQITKAGKIDWIKHVIDPFNSQFHSMEWVDLDNDGKNELVTGKRYRAHNGNDPGEKDLVGLYYFQWNGESFVKQVISHGTYGVGKGIGVYFSTADLHGSGRKDIIVAGKDGLYVFFNQGNN</sequence>
<dbReference type="SUPFAM" id="SSF69318">
    <property type="entry name" value="Integrin alpha N-terminal domain"/>
    <property type="match status" value="1"/>
</dbReference>
<dbReference type="Pfam" id="PF13517">
    <property type="entry name" value="FG-GAP_3"/>
    <property type="match status" value="2"/>
</dbReference>
<gene>
    <name evidence="3" type="ORF">FDK13_17745</name>
</gene>
<evidence type="ECO:0000256" key="1">
    <source>
        <dbReference type="ARBA" id="ARBA00022729"/>
    </source>
</evidence>
<dbReference type="OrthoDB" id="9816120at2"/>
<reference evidence="3 4" key="1">
    <citation type="submission" date="2019-05" db="EMBL/GenBank/DDBJ databases">
        <title>Dyadobacter AR-3-8 sp. nov., isolated from arctic soil.</title>
        <authorList>
            <person name="Chaudhary D.K."/>
        </authorList>
    </citation>
    <scope>NUCLEOTIDE SEQUENCE [LARGE SCALE GENOMIC DNA]</scope>
    <source>
        <strain evidence="3 4">AR-3-8</strain>
    </source>
</reference>
<dbReference type="InterPro" id="IPR013517">
    <property type="entry name" value="FG-GAP"/>
</dbReference>
<dbReference type="PANTHER" id="PTHR44103">
    <property type="entry name" value="PROPROTEIN CONVERTASE P"/>
    <property type="match status" value="1"/>
</dbReference>
<dbReference type="EMBL" id="SZVO01000008">
    <property type="protein sequence ID" value="TKT91028.1"/>
    <property type="molecule type" value="Genomic_DNA"/>
</dbReference>
<dbReference type="PANTHER" id="PTHR44103:SF1">
    <property type="entry name" value="PROPROTEIN CONVERTASE P"/>
    <property type="match status" value="1"/>
</dbReference>
<dbReference type="Proteomes" id="UP000304900">
    <property type="component" value="Unassembled WGS sequence"/>
</dbReference>
<proteinExistence type="predicted"/>
<dbReference type="AlphaFoldDB" id="A0A4U6D4U5"/>
<accession>A0A4U6D4U5</accession>
<organism evidence="3 4">
    <name type="scientific">Dyadobacter frigoris</name>
    <dbReference type="NCBI Taxonomy" id="2576211"/>
    <lineage>
        <taxon>Bacteria</taxon>
        <taxon>Pseudomonadati</taxon>
        <taxon>Bacteroidota</taxon>
        <taxon>Cytophagia</taxon>
        <taxon>Cytophagales</taxon>
        <taxon>Spirosomataceae</taxon>
        <taxon>Dyadobacter</taxon>
    </lineage>
</organism>
<dbReference type="Gene3D" id="2.130.10.130">
    <property type="entry name" value="Integrin alpha, N-terminal"/>
    <property type="match status" value="2"/>
</dbReference>
<evidence type="ECO:0000313" key="4">
    <source>
        <dbReference type="Proteomes" id="UP000304900"/>
    </source>
</evidence>
<evidence type="ECO:0000256" key="2">
    <source>
        <dbReference type="SAM" id="SignalP"/>
    </source>
</evidence>
<name>A0A4U6D4U5_9BACT</name>
<evidence type="ECO:0000313" key="3">
    <source>
        <dbReference type="EMBL" id="TKT91028.1"/>
    </source>
</evidence>
<feature type="chain" id="PRO_5021035278" evidence="2">
    <location>
        <begin position="21"/>
        <end position="385"/>
    </location>
</feature>
<keyword evidence="1 2" id="KW-0732">Signal</keyword>
<feature type="signal peptide" evidence="2">
    <location>
        <begin position="1"/>
        <end position="20"/>
    </location>
</feature>
<comment type="caution">
    <text evidence="3">The sequence shown here is derived from an EMBL/GenBank/DDBJ whole genome shotgun (WGS) entry which is preliminary data.</text>
</comment>
<dbReference type="InterPro" id="IPR028994">
    <property type="entry name" value="Integrin_alpha_N"/>
</dbReference>
<protein>
    <submittedName>
        <fullName evidence="3">VCBS repeat-containing protein</fullName>
    </submittedName>
</protein>